<reference evidence="1 2" key="1">
    <citation type="submission" date="2021-06" db="EMBL/GenBank/DDBJ databases">
        <authorList>
            <person name="Sun Q."/>
            <person name="Li D."/>
        </authorList>
    </citation>
    <scope>NUCLEOTIDE SEQUENCE [LARGE SCALE GENOMIC DNA]</scope>
    <source>
        <strain evidence="1 2">MSJ-40</strain>
    </source>
</reference>
<sequence>MEETGKIIYRNNRNASKIKIIVIDKKSNSNLRLPAIPFWLISFLSSIGMKFKSIALKNSDGLDEYSKRFLEELDSRDIKDLIKEFKKHGPFDLVDISTGDGTIVKISIL</sequence>
<evidence type="ECO:0000313" key="1">
    <source>
        <dbReference type="EMBL" id="MBU5439336.1"/>
    </source>
</evidence>
<organism evidence="1 2">
    <name type="scientific">Tissierella simiarum</name>
    <dbReference type="NCBI Taxonomy" id="2841534"/>
    <lineage>
        <taxon>Bacteria</taxon>
        <taxon>Bacillati</taxon>
        <taxon>Bacillota</taxon>
        <taxon>Tissierellia</taxon>
        <taxon>Tissierellales</taxon>
        <taxon>Tissierellaceae</taxon>
        <taxon>Tissierella</taxon>
    </lineage>
</organism>
<name>A0ABS6E8V6_9FIRM</name>
<accession>A0ABS6E8V6</accession>
<comment type="caution">
    <text evidence="1">The sequence shown here is derived from an EMBL/GenBank/DDBJ whole genome shotgun (WGS) entry which is preliminary data.</text>
</comment>
<keyword evidence="2" id="KW-1185">Reference proteome</keyword>
<proteinExistence type="predicted"/>
<dbReference type="EMBL" id="JAHLPM010000014">
    <property type="protein sequence ID" value="MBU5439336.1"/>
    <property type="molecule type" value="Genomic_DNA"/>
</dbReference>
<gene>
    <name evidence="1" type="ORF">KQI42_15030</name>
</gene>
<dbReference type="Proteomes" id="UP000749471">
    <property type="component" value="Unassembled WGS sequence"/>
</dbReference>
<dbReference type="RefSeq" id="WP_216521045.1">
    <property type="nucleotide sequence ID" value="NZ_JAHLPM010000014.1"/>
</dbReference>
<evidence type="ECO:0000313" key="2">
    <source>
        <dbReference type="Proteomes" id="UP000749471"/>
    </source>
</evidence>
<protein>
    <submittedName>
        <fullName evidence="1">Uncharacterized protein</fullName>
    </submittedName>
</protein>